<evidence type="ECO:0008006" key="4">
    <source>
        <dbReference type="Google" id="ProtNLM"/>
    </source>
</evidence>
<feature type="chain" id="PRO_5040324024" description="Alpha/beta-hydrolase" evidence="1">
    <location>
        <begin position="20"/>
        <end position="280"/>
    </location>
</feature>
<dbReference type="InterPro" id="IPR029058">
    <property type="entry name" value="AB_hydrolase_fold"/>
</dbReference>
<dbReference type="EMBL" id="CALLCH030000017">
    <property type="protein sequence ID" value="CAI4218300.1"/>
    <property type="molecule type" value="Genomic_DNA"/>
</dbReference>
<feature type="signal peptide" evidence="1">
    <location>
        <begin position="1"/>
        <end position="19"/>
    </location>
</feature>
<evidence type="ECO:0000256" key="1">
    <source>
        <dbReference type="SAM" id="SignalP"/>
    </source>
</evidence>
<evidence type="ECO:0000313" key="3">
    <source>
        <dbReference type="Proteomes" id="UP000838763"/>
    </source>
</evidence>
<dbReference type="Proteomes" id="UP000838763">
    <property type="component" value="Unassembled WGS sequence"/>
</dbReference>
<organism evidence="2 3">
    <name type="scientific">Parascedosporium putredinis</name>
    <dbReference type="NCBI Taxonomy" id="1442378"/>
    <lineage>
        <taxon>Eukaryota</taxon>
        <taxon>Fungi</taxon>
        <taxon>Dikarya</taxon>
        <taxon>Ascomycota</taxon>
        <taxon>Pezizomycotina</taxon>
        <taxon>Sordariomycetes</taxon>
        <taxon>Hypocreomycetidae</taxon>
        <taxon>Microascales</taxon>
        <taxon>Microascaceae</taxon>
        <taxon>Parascedosporium</taxon>
    </lineage>
</organism>
<proteinExistence type="predicted"/>
<keyword evidence="3" id="KW-1185">Reference proteome</keyword>
<comment type="caution">
    <text evidence="2">The sequence shown here is derived from an EMBL/GenBank/DDBJ whole genome shotgun (WGS) entry which is preliminary data.</text>
</comment>
<reference evidence="2" key="1">
    <citation type="submission" date="2022-11" db="EMBL/GenBank/DDBJ databases">
        <authorList>
            <person name="Scott C."/>
            <person name="Bruce N."/>
        </authorList>
    </citation>
    <scope>NUCLEOTIDE SEQUENCE</scope>
</reference>
<name>A0A9P1HAM8_9PEZI</name>
<dbReference type="AlphaFoldDB" id="A0A9P1HAM8"/>
<evidence type="ECO:0000313" key="2">
    <source>
        <dbReference type="EMBL" id="CAI4218300.1"/>
    </source>
</evidence>
<protein>
    <recommendedName>
        <fullName evidence="4">Alpha/beta-hydrolase</fullName>
    </recommendedName>
</protein>
<dbReference type="SUPFAM" id="SSF53474">
    <property type="entry name" value="alpha/beta-Hydrolases"/>
    <property type="match status" value="1"/>
</dbReference>
<dbReference type="PANTHER" id="PTHR33428:SF14">
    <property type="entry name" value="CARBOXYLESTERASE TYPE B DOMAIN-CONTAINING PROTEIN"/>
    <property type="match status" value="1"/>
</dbReference>
<accession>A0A9P1HAM8</accession>
<gene>
    <name evidence="2" type="ORF">PPNO1_LOCUS7891</name>
</gene>
<sequence>MLCRTVLAALSAFGGAVHAMPQFSNTGPSTGGSGPYTADYSTTDALPRHTLYYPKDIPEGLRLPVLIWGEGGCAADGLQFLGFLNEVASHGFFIVASGAPNGSGQTTSEWMTEAIDWVTSDEAKAAHPYIESSRIAAAGQSCGGVEAYDMVPDERVVSIGIFNSGLMQPARSEAVAPTVKKPIFYFIGGSADIAYANAERDWALLPADTPRWKGNLAVGHSGTYRELDGGAFGVAGTRFLQWTLRGDTEAAEFFTGGEAEAAGWAVESGSLDKIDVEPLE</sequence>
<dbReference type="PANTHER" id="PTHR33428">
    <property type="entry name" value="CHLOROPHYLLASE-2, CHLOROPLASTIC"/>
    <property type="match status" value="1"/>
</dbReference>
<dbReference type="OrthoDB" id="2141514at2759"/>
<dbReference type="Gene3D" id="3.40.50.1820">
    <property type="entry name" value="alpha/beta hydrolase"/>
    <property type="match status" value="1"/>
</dbReference>
<keyword evidence="1" id="KW-0732">Signal</keyword>